<feature type="signal peptide" evidence="5">
    <location>
        <begin position="1"/>
        <end position="17"/>
    </location>
</feature>
<feature type="domain" description="Bifunctional inhibitor/plant lipid transfer protein/seed storage helical" evidence="6">
    <location>
        <begin position="26"/>
        <end position="111"/>
    </location>
</feature>
<gene>
    <name evidence="7" type="ORF">VFH_I402960</name>
</gene>
<keyword evidence="4" id="KW-0813">Transport</keyword>
<evidence type="ECO:0000256" key="1">
    <source>
        <dbReference type="ARBA" id="ARBA00009748"/>
    </source>
</evidence>
<keyword evidence="8" id="KW-1185">Reference proteome</keyword>
<evidence type="ECO:0000256" key="4">
    <source>
        <dbReference type="RuleBase" id="RU000628"/>
    </source>
</evidence>
<keyword evidence="4" id="KW-0446">Lipid-binding</keyword>
<dbReference type="Gene3D" id="1.10.110.10">
    <property type="entry name" value="Plant lipid-transfer and hydrophobic proteins"/>
    <property type="match status" value="1"/>
</dbReference>
<evidence type="ECO:0000256" key="5">
    <source>
        <dbReference type="SAM" id="SignalP"/>
    </source>
</evidence>
<evidence type="ECO:0000256" key="2">
    <source>
        <dbReference type="ARBA" id="ARBA00022729"/>
    </source>
</evidence>
<dbReference type="PANTHER" id="PTHR33076">
    <property type="entry name" value="NON-SPECIFIC LIPID-TRANSFER PROTEIN 2-RELATED"/>
    <property type="match status" value="1"/>
</dbReference>
<keyword evidence="2 5" id="KW-0732">Signal</keyword>
<organism evidence="7 8">
    <name type="scientific">Vicia faba</name>
    <name type="common">Broad bean</name>
    <name type="synonym">Faba vulgaris</name>
    <dbReference type="NCBI Taxonomy" id="3906"/>
    <lineage>
        <taxon>Eukaryota</taxon>
        <taxon>Viridiplantae</taxon>
        <taxon>Streptophyta</taxon>
        <taxon>Embryophyta</taxon>
        <taxon>Tracheophyta</taxon>
        <taxon>Spermatophyta</taxon>
        <taxon>Magnoliopsida</taxon>
        <taxon>eudicotyledons</taxon>
        <taxon>Gunneridae</taxon>
        <taxon>Pentapetalae</taxon>
        <taxon>rosids</taxon>
        <taxon>fabids</taxon>
        <taxon>Fabales</taxon>
        <taxon>Fabaceae</taxon>
        <taxon>Papilionoideae</taxon>
        <taxon>50 kb inversion clade</taxon>
        <taxon>NPAAA clade</taxon>
        <taxon>Hologalegina</taxon>
        <taxon>IRL clade</taxon>
        <taxon>Fabeae</taxon>
        <taxon>Vicia</taxon>
    </lineage>
</organism>
<dbReference type="GO" id="GO:0006869">
    <property type="term" value="P:lipid transport"/>
    <property type="evidence" value="ECO:0007669"/>
    <property type="project" value="InterPro"/>
</dbReference>
<dbReference type="CDD" id="cd01960">
    <property type="entry name" value="nsLTP1"/>
    <property type="match status" value="1"/>
</dbReference>
<dbReference type="Proteomes" id="UP001157006">
    <property type="component" value="Chromosome 1L"/>
</dbReference>
<sequence length="113" mass="12563">MKTVAASLMLLLLLVSSSDYEAMLDCKAVTAYLTPCLTYLTGMVETPRAFCCKGARNIVFDASKSMENKKMACNCIKTLAYIVKPRPENAIDLSNKCRIHFPFKISPNIDCSR</sequence>
<dbReference type="InterPro" id="IPR036312">
    <property type="entry name" value="Bifun_inhib/LTP/seed_sf"/>
</dbReference>
<comment type="similarity">
    <text evidence="1 4">Belongs to the plant LTP family.</text>
</comment>
<dbReference type="SUPFAM" id="SSF47699">
    <property type="entry name" value="Bifunctional inhibitor/lipid-transfer protein/seed storage 2S albumin"/>
    <property type="match status" value="1"/>
</dbReference>
<dbReference type="AlphaFoldDB" id="A0AAV0YVZ0"/>
<comment type="function">
    <text evidence="4">Plant non-specific lipid-transfer proteins transfer phospholipids as well as galactolipids across membranes. May play a role in wax or cutin deposition in the cell walls of expanding epidermal cells and certain secretory tissues.</text>
</comment>
<evidence type="ECO:0000313" key="7">
    <source>
        <dbReference type="EMBL" id="CAI8589657.1"/>
    </source>
</evidence>
<feature type="chain" id="PRO_5043426768" description="Non-specific lipid-transfer protein" evidence="5">
    <location>
        <begin position="18"/>
        <end position="113"/>
    </location>
</feature>
<evidence type="ECO:0000313" key="8">
    <source>
        <dbReference type="Proteomes" id="UP001157006"/>
    </source>
</evidence>
<proteinExistence type="inferred from homology"/>
<keyword evidence="3" id="KW-1015">Disulfide bond</keyword>
<evidence type="ECO:0000259" key="6">
    <source>
        <dbReference type="SMART" id="SM00499"/>
    </source>
</evidence>
<dbReference type="EMBL" id="OX451736">
    <property type="protein sequence ID" value="CAI8589657.1"/>
    <property type="molecule type" value="Genomic_DNA"/>
</dbReference>
<protein>
    <recommendedName>
        <fullName evidence="4">Non-specific lipid-transfer protein</fullName>
    </recommendedName>
</protein>
<dbReference type="GO" id="GO:0008289">
    <property type="term" value="F:lipid binding"/>
    <property type="evidence" value="ECO:0007669"/>
    <property type="project" value="UniProtKB-KW"/>
</dbReference>
<dbReference type="InterPro" id="IPR016140">
    <property type="entry name" value="Bifunc_inhib/LTP/seed_store"/>
</dbReference>
<name>A0AAV0YVZ0_VICFA</name>
<dbReference type="PRINTS" id="PR00382">
    <property type="entry name" value="LIPIDTRNSFER"/>
</dbReference>
<reference evidence="7 8" key="1">
    <citation type="submission" date="2023-01" db="EMBL/GenBank/DDBJ databases">
        <authorList>
            <person name="Kreplak J."/>
        </authorList>
    </citation>
    <scope>NUCLEOTIDE SEQUENCE [LARGE SCALE GENOMIC DNA]</scope>
</reference>
<dbReference type="Pfam" id="PF00234">
    <property type="entry name" value="Tryp_alpha_amyl"/>
    <property type="match status" value="1"/>
</dbReference>
<accession>A0AAV0YVZ0</accession>
<dbReference type="InterPro" id="IPR000528">
    <property type="entry name" value="Plant_nsLTP"/>
</dbReference>
<dbReference type="SMART" id="SM00499">
    <property type="entry name" value="AAI"/>
    <property type="match status" value="1"/>
</dbReference>
<evidence type="ECO:0000256" key="3">
    <source>
        <dbReference type="ARBA" id="ARBA00023157"/>
    </source>
</evidence>